<dbReference type="Proteomes" id="UP000805193">
    <property type="component" value="Unassembled WGS sequence"/>
</dbReference>
<name>A0AC60P1B0_IXOPE</name>
<sequence>MLGSRMKKSAAPAPPRSVAGGSGSACSFSGPTTSRSSACVQQPLPPATGSAINRSVSNDDCAIDDLLEGRMDLRLVLPDGREVLVNVERRTPVMDLLVQVATAHKINPSGHLIQVPAGERGDPLTCKPNTAIGSLDTGRLLVVPKAAPGVAVTDAPLLRHVSQHAGNRISKLQPFESTLRVQVRLPRNQLMVVRLPLSTTLEEVRRTACLEKNLDPAGYQLVRPGIPTQPLDLHCSLLEYGASEVMLLSNRMLAENIQNSTADLRSYSMNQEGKRLVLGLPSHSRSKGSLTGSSSDGTTSSRGASPCRSEPPTTITSRVVPVKKRPAPPPPLPASPPPSTQPRSAGVLLVSEGTPLVATGKGGGKREGGPTHSRQSSDSSGYHEASVLSDLPDTPSPEAAIGRPPSNDGTLNSSAVVARRKSPPRSLVLSSSTSNVAATGLSGRTTRAHSVNLEGAPIGPGRKRKAPPPPPLTLASGTESKKDGLQAEDPGLREGAASERIKDAAASPERREKDDKADAYVPPSHISTLSSAAEDAYSTGVSESLSWEYAIPEPPSPFRTHVPCELDDRRIEEGKEAVTDGPVSPLQAVAKDTLPLDDLEDDGSLVDSGLVENFHEDLNEPEADSQGAVSCLQDKPPLTSSPVHTAGATVELVPSVAERVSTEEIVVSADSDDRSAIESVEHVQDVAHIDHVDSAKHSSTPTVVTSGTTVTTRQLPNDSAREHDTKTTVTQAGERQEIESKVPEATAEQNLEKTADVTVTIKTIPEEADAKAKMSPVVLDSVQAQTVTISSRSTSEMAVPRQKSSLKEEPSPAIDTMPLTASVIRKDLVKLSSFPSATETKIEHLEHVPAVSTTSVRSESRSEASIIESEARESGKRGNEPVVRSRSINYGPVAFSIGSYGSYKTEAVDDIFGGDPAKERVERFKNIKVAGSAKASTVTAADVHTSMASKTVAAPVTATVTKVSANSGSANKDAGAGFTVKIGEKKSFGNSEVADQTRKQSMSVVDLRQPQTAVPAETSREAVDAQFVEEKENLLSEYAKLQQQFVAWQQQLASNQNLLEDKKIVPSVATATAATSASQKTPTVSDKPTANGPHDVRTFTLPRTKPVRPQTHVVQEGGRTFSRQISVNTPVVSFGSWGERKEDQQHQGAAPSNNSSKPLNVWKNSSASMAQSGSTSVHPLPARQDSNDGKSRTAKKPAGILYAAPVVRGFSQEAIEKLSQEVCSVERPEPKQATAPRRNLESGKKVTATKRSSSQENLAAPTVPPKSVARPLSVHVASLRDLEHTTSTLERISAWDRRSSQSDAVVKLAKKPSGTSLSTSSLPSPDSPGNNKPSVVQATLKSGVVTTTAAVAPLAPPLPFPSAKLNGHAQTNSYEVDGHPKSVSRNFKGREPKVQAEKVTHVTVKPAVAPKVHAAPRKAQVATVDPRDVLMDEIRNFGGKRALKKVSTEPAWQLNICNLRSA</sequence>
<dbReference type="EMBL" id="JABSTQ010011282">
    <property type="protein sequence ID" value="KAG0413200.1"/>
    <property type="molecule type" value="Genomic_DNA"/>
</dbReference>
<comment type="caution">
    <text evidence="1">The sequence shown here is derived from an EMBL/GenBank/DDBJ whole genome shotgun (WGS) entry which is preliminary data.</text>
</comment>
<accession>A0AC60P1B0</accession>
<evidence type="ECO:0000313" key="2">
    <source>
        <dbReference type="Proteomes" id="UP000805193"/>
    </source>
</evidence>
<gene>
    <name evidence="1" type="ORF">HPB47_009644</name>
</gene>
<protein>
    <submittedName>
        <fullName evidence="1">Uncharacterized protein</fullName>
    </submittedName>
</protein>
<proteinExistence type="predicted"/>
<reference evidence="1 2" key="1">
    <citation type="journal article" date="2020" name="Cell">
        <title>Large-Scale Comparative Analyses of Tick Genomes Elucidate Their Genetic Diversity and Vector Capacities.</title>
        <authorList>
            <consortium name="Tick Genome and Microbiome Consortium (TIGMIC)"/>
            <person name="Jia N."/>
            <person name="Wang J."/>
            <person name="Shi W."/>
            <person name="Du L."/>
            <person name="Sun Y."/>
            <person name="Zhan W."/>
            <person name="Jiang J.F."/>
            <person name="Wang Q."/>
            <person name="Zhang B."/>
            <person name="Ji P."/>
            <person name="Bell-Sakyi L."/>
            <person name="Cui X.M."/>
            <person name="Yuan T.T."/>
            <person name="Jiang B.G."/>
            <person name="Yang W.F."/>
            <person name="Lam T.T."/>
            <person name="Chang Q.C."/>
            <person name="Ding S.J."/>
            <person name="Wang X.J."/>
            <person name="Zhu J.G."/>
            <person name="Ruan X.D."/>
            <person name="Zhao L."/>
            <person name="Wei J.T."/>
            <person name="Ye R.Z."/>
            <person name="Que T.C."/>
            <person name="Du C.H."/>
            <person name="Zhou Y.H."/>
            <person name="Cheng J.X."/>
            <person name="Dai P.F."/>
            <person name="Guo W.B."/>
            <person name="Han X.H."/>
            <person name="Huang E.J."/>
            <person name="Li L.F."/>
            <person name="Wei W."/>
            <person name="Gao Y.C."/>
            <person name="Liu J.Z."/>
            <person name="Shao H.Z."/>
            <person name="Wang X."/>
            <person name="Wang C.C."/>
            <person name="Yang T.C."/>
            <person name="Huo Q.B."/>
            <person name="Li W."/>
            <person name="Chen H.Y."/>
            <person name="Chen S.E."/>
            <person name="Zhou L.G."/>
            <person name="Ni X.B."/>
            <person name="Tian J.H."/>
            <person name="Sheng Y."/>
            <person name="Liu T."/>
            <person name="Pan Y.S."/>
            <person name="Xia L.Y."/>
            <person name="Li J."/>
            <person name="Zhao F."/>
            <person name="Cao W.C."/>
        </authorList>
    </citation>
    <scope>NUCLEOTIDE SEQUENCE [LARGE SCALE GENOMIC DNA]</scope>
    <source>
        <strain evidence="1">Iper-2018</strain>
    </source>
</reference>
<organism evidence="1 2">
    <name type="scientific">Ixodes persulcatus</name>
    <name type="common">Taiga tick</name>
    <dbReference type="NCBI Taxonomy" id="34615"/>
    <lineage>
        <taxon>Eukaryota</taxon>
        <taxon>Metazoa</taxon>
        <taxon>Ecdysozoa</taxon>
        <taxon>Arthropoda</taxon>
        <taxon>Chelicerata</taxon>
        <taxon>Arachnida</taxon>
        <taxon>Acari</taxon>
        <taxon>Parasitiformes</taxon>
        <taxon>Ixodida</taxon>
        <taxon>Ixodoidea</taxon>
        <taxon>Ixodidae</taxon>
        <taxon>Ixodinae</taxon>
        <taxon>Ixodes</taxon>
    </lineage>
</organism>
<keyword evidence="2" id="KW-1185">Reference proteome</keyword>
<evidence type="ECO:0000313" key="1">
    <source>
        <dbReference type="EMBL" id="KAG0413200.1"/>
    </source>
</evidence>